<organism evidence="2">
    <name type="scientific">freshwater metagenome</name>
    <dbReference type="NCBI Taxonomy" id="449393"/>
    <lineage>
        <taxon>unclassified sequences</taxon>
        <taxon>metagenomes</taxon>
        <taxon>ecological metagenomes</taxon>
    </lineage>
</organism>
<evidence type="ECO:0000259" key="1">
    <source>
        <dbReference type="Pfam" id="PF01425"/>
    </source>
</evidence>
<proteinExistence type="predicted"/>
<dbReference type="PANTHER" id="PTHR11895:SF7">
    <property type="entry name" value="GLUTAMYL-TRNA(GLN) AMIDOTRANSFERASE SUBUNIT A, MITOCHONDRIAL"/>
    <property type="match status" value="1"/>
</dbReference>
<reference evidence="2" key="1">
    <citation type="submission" date="2020-05" db="EMBL/GenBank/DDBJ databases">
        <authorList>
            <person name="Chiriac C."/>
            <person name="Salcher M."/>
            <person name="Ghai R."/>
            <person name="Kavagutti S V."/>
        </authorList>
    </citation>
    <scope>NUCLEOTIDE SEQUENCE</scope>
</reference>
<dbReference type="EMBL" id="CAEMXZ010000020">
    <property type="protein sequence ID" value="CAB4322934.1"/>
    <property type="molecule type" value="Genomic_DNA"/>
</dbReference>
<dbReference type="InterPro" id="IPR000120">
    <property type="entry name" value="Amidase"/>
</dbReference>
<evidence type="ECO:0000313" key="2">
    <source>
        <dbReference type="EMBL" id="CAB4322934.1"/>
    </source>
</evidence>
<protein>
    <submittedName>
        <fullName evidence="2">Unannotated protein</fullName>
    </submittedName>
</protein>
<feature type="domain" description="Amidase" evidence="1">
    <location>
        <begin position="37"/>
        <end position="470"/>
    </location>
</feature>
<dbReference type="Gene3D" id="3.90.1300.10">
    <property type="entry name" value="Amidase signature (AS) domain"/>
    <property type="match status" value="1"/>
</dbReference>
<dbReference type="PROSITE" id="PS00571">
    <property type="entry name" value="AMIDASES"/>
    <property type="match status" value="1"/>
</dbReference>
<dbReference type="InterPro" id="IPR020556">
    <property type="entry name" value="Amidase_CS"/>
</dbReference>
<dbReference type="PANTHER" id="PTHR11895">
    <property type="entry name" value="TRANSAMIDASE"/>
    <property type="match status" value="1"/>
</dbReference>
<sequence>MSAVSSLRGVTSSDSFAPLDATAQAALVRSGQASPLELVDAAISRIEALNPQLNAVIHERFEQARAEAAGTLPDGPFRGVPFVLKDLHAFSAGDPHNAGAAFLKDAGWTAPGDDHLVARLRSAGVVFVGRTNTPEFGTTITTEPTAHGASHNPWNLEHSTGGSSGGSAAAVASRMVPAAHASDGGGSIRIPASECGLVGLKPTRARVPLGPEIGDSWGGATVHGVVTRTVRDTAALLDVLSGPVAGDPYPAPPLTGPLLAEVGRDPGRLRIGVLDHPLLPGVIADPDTAAAARHVADLLSQLGHMVSDDHPAAMTESAFSATFSTVVAASVALDLAVWGEQLGREIGPDDIEERNWMFASIGRAISAPDYLRAIHWQQSWTRRMVDWWRNTPEDDGFDILVTPVLNGPPPKLGWLSDPVEGLQRVTDMMQFTAQFNVTGQPAISLPLWWTQSGLPVGVQLVAPFGREDLLIRLASELEAASPWANHLPAVHA</sequence>
<dbReference type="Pfam" id="PF01425">
    <property type="entry name" value="Amidase"/>
    <property type="match status" value="1"/>
</dbReference>
<dbReference type="InterPro" id="IPR023631">
    <property type="entry name" value="Amidase_dom"/>
</dbReference>
<dbReference type="InterPro" id="IPR036928">
    <property type="entry name" value="AS_sf"/>
</dbReference>
<accession>A0A6J5Y9S6</accession>
<dbReference type="SUPFAM" id="SSF75304">
    <property type="entry name" value="Amidase signature (AS) enzymes"/>
    <property type="match status" value="1"/>
</dbReference>
<dbReference type="GO" id="GO:0003824">
    <property type="term" value="F:catalytic activity"/>
    <property type="evidence" value="ECO:0007669"/>
    <property type="project" value="InterPro"/>
</dbReference>
<name>A0A6J5Y9S6_9ZZZZ</name>
<gene>
    <name evidence="2" type="ORF">UFOPK1392_00675</name>
</gene>
<dbReference type="AlphaFoldDB" id="A0A6J5Y9S6"/>